<organism evidence="10 11">
    <name type="scientific">Xiphophorus maculatus</name>
    <name type="common">Southern platyfish</name>
    <name type="synonym">Platypoecilus maculatus</name>
    <dbReference type="NCBI Taxonomy" id="8083"/>
    <lineage>
        <taxon>Eukaryota</taxon>
        <taxon>Metazoa</taxon>
        <taxon>Chordata</taxon>
        <taxon>Craniata</taxon>
        <taxon>Vertebrata</taxon>
        <taxon>Euteleostomi</taxon>
        <taxon>Actinopterygii</taxon>
        <taxon>Neopterygii</taxon>
        <taxon>Teleostei</taxon>
        <taxon>Neoteleostei</taxon>
        <taxon>Acanthomorphata</taxon>
        <taxon>Ovalentaria</taxon>
        <taxon>Atherinomorphae</taxon>
        <taxon>Cyprinodontiformes</taxon>
        <taxon>Poeciliidae</taxon>
        <taxon>Poeciliinae</taxon>
        <taxon>Xiphophorus</taxon>
    </lineage>
</organism>
<evidence type="ECO:0000256" key="5">
    <source>
        <dbReference type="ARBA" id="ARBA00023136"/>
    </source>
</evidence>
<evidence type="ECO:0000313" key="10">
    <source>
        <dbReference type="Ensembl" id="ENSXMAP00000011763.2"/>
    </source>
</evidence>
<dbReference type="GO" id="GO:0005886">
    <property type="term" value="C:plasma membrane"/>
    <property type="evidence" value="ECO:0007669"/>
    <property type="project" value="UniProtKB-SubCell"/>
</dbReference>
<dbReference type="OMA" id="SCVYHLQ"/>
<dbReference type="InterPro" id="IPR013106">
    <property type="entry name" value="Ig_V-set"/>
</dbReference>
<dbReference type="Ensembl" id="ENSXMAT00000011779.2">
    <property type="protein sequence ID" value="ENSXMAP00000011763.2"/>
    <property type="gene ID" value="ENSXMAG00000011756.2"/>
</dbReference>
<keyword evidence="8" id="KW-0812">Transmembrane</keyword>
<evidence type="ECO:0000313" key="11">
    <source>
        <dbReference type="Proteomes" id="UP000002852"/>
    </source>
</evidence>
<reference evidence="11" key="1">
    <citation type="submission" date="2012-01" db="EMBL/GenBank/DDBJ databases">
        <authorList>
            <person name="Walter R."/>
            <person name="Schartl M."/>
            <person name="Warren W."/>
        </authorList>
    </citation>
    <scope>NUCLEOTIDE SEQUENCE [LARGE SCALE GENOMIC DNA]</scope>
    <source>
        <strain evidence="11">JP 163 A</strain>
    </source>
</reference>
<dbReference type="Gene3D" id="2.60.40.10">
    <property type="entry name" value="Immunoglobulins"/>
    <property type="match status" value="2"/>
</dbReference>
<keyword evidence="8" id="KW-1133">Transmembrane helix</keyword>
<dbReference type="PANTHER" id="PTHR19433:SF127">
    <property type="entry name" value="NITR9"/>
    <property type="match status" value="1"/>
</dbReference>
<dbReference type="CDD" id="cd00099">
    <property type="entry name" value="IgV"/>
    <property type="match status" value="1"/>
</dbReference>
<dbReference type="AlphaFoldDB" id="M4ABB9"/>
<dbReference type="SUPFAM" id="SSF48726">
    <property type="entry name" value="Immunoglobulin"/>
    <property type="match status" value="2"/>
</dbReference>
<evidence type="ECO:0000256" key="7">
    <source>
        <dbReference type="ARBA" id="ARBA00023180"/>
    </source>
</evidence>
<feature type="domain" description="Ig-like" evidence="9">
    <location>
        <begin position="2"/>
        <end position="119"/>
    </location>
</feature>
<reference evidence="11" key="2">
    <citation type="journal article" date="2013" name="Nat. Genet.">
        <title>The genome of the platyfish, Xiphophorus maculatus, provides insights into evolutionary adaptation and several complex traits.</title>
        <authorList>
            <person name="Schartl M."/>
            <person name="Walter R.B."/>
            <person name="Shen Y."/>
            <person name="Garcia T."/>
            <person name="Catchen J."/>
            <person name="Amores A."/>
            <person name="Braasch I."/>
            <person name="Chalopin D."/>
            <person name="Volff J.N."/>
            <person name="Lesch K.P."/>
            <person name="Bisazza A."/>
            <person name="Minx P."/>
            <person name="Hillier L."/>
            <person name="Wilson R.K."/>
            <person name="Fuerstenberg S."/>
            <person name="Boore J."/>
            <person name="Searle S."/>
            <person name="Postlethwait J.H."/>
            <person name="Warren W.C."/>
        </authorList>
    </citation>
    <scope>NUCLEOTIDE SEQUENCE [LARGE SCALE GENOMIC DNA]</scope>
    <source>
        <strain evidence="11">JP 163 A</strain>
    </source>
</reference>
<dbReference type="STRING" id="8083.ENSXMAP00000011763"/>
<keyword evidence="4" id="KW-0391">Immunity</keyword>
<dbReference type="GO" id="GO:0002376">
    <property type="term" value="P:immune system process"/>
    <property type="evidence" value="ECO:0007669"/>
    <property type="project" value="UniProtKB-KW"/>
</dbReference>
<accession>M4ABB9</accession>
<evidence type="ECO:0000259" key="9">
    <source>
        <dbReference type="PROSITE" id="PS50835"/>
    </source>
</evidence>
<keyword evidence="2" id="KW-1003">Cell membrane</keyword>
<dbReference type="SMART" id="SM00408">
    <property type="entry name" value="IGc2"/>
    <property type="match status" value="1"/>
</dbReference>
<sequence>SPLFFVLTLTVIQSGPVKQDSGVRSAIAGENVQLRCFYSSQSAMHFSWYRQKLGKRPELLSTIYKYDDPSKVFHWLEKNPRFSVERSEGINHLHISDVQLSDSATYYCASSYSNSVEFGEGVFLNVEAVNAECDLFTGTNHVELVQEPNSETLQPGSSVTFNCTVDTEACEGGHTVLWYRHGAYQAVLRTHTSQCEITSAQQKSSQACVYHLQKNNLSSSDAGTYYCVVASCGKMLFGSGSELLIRRHAEERLSQTGTFFWLSVFRSGILLLFVMIFQCCMLAAADKRQNRRNAALKQKQTLIL</sequence>
<name>M4ABB9_XIPMA</name>
<dbReference type="InterPro" id="IPR007110">
    <property type="entry name" value="Ig-like_dom"/>
</dbReference>
<dbReference type="Pfam" id="PF07686">
    <property type="entry name" value="V-set"/>
    <property type="match status" value="2"/>
</dbReference>
<evidence type="ECO:0000256" key="3">
    <source>
        <dbReference type="ARBA" id="ARBA00022729"/>
    </source>
</evidence>
<comment type="subcellular location">
    <subcellularLocation>
        <location evidence="1">Cell membrane</location>
    </subcellularLocation>
</comment>
<dbReference type="Proteomes" id="UP000002852">
    <property type="component" value="Unassembled WGS sequence"/>
</dbReference>
<dbReference type="InterPro" id="IPR013783">
    <property type="entry name" value="Ig-like_fold"/>
</dbReference>
<dbReference type="SMART" id="SM00409">
    <property type="entry name" value="IG"/>
    <property type="match status" value="2"/>
</dbReference>
<dbReference type="HOGENOM" id="CLU_055459_0_0_1"/>
<dbReference type="eggNOG" id="ENOG502SHRM">
    <property type="taxonomic scope" value="Eukaryota"/>
</dbReference>
<evidence type="ECO:0000256" key="4">
    <source>
        <dbReference type="ARBA" id="ARBA00022859"/>
    </source>
</evidence>
<feature type="transmembrane region" description="Helical" evidence="8">
    <location>
        <begin position="259"/>
        <end position="284"/>
    </location>
</feature>
<evidence type="ECO:0000256" key="1">
    <source>
        <dbReference type="ARBA" id="ARBA00004236"/>
    </source>
</evidence>
<keyword evidence="6" id="KW-1015">Disulfide bond</keyword>
<dbReference type="InterPro" id="IPR052051">
    <property type="entry name" value="TCR_complex_component"/>
</dbReference>
<dbReference type="InterPro" id="IPR003599">
    <property type="entry name" value="Ig_sub"/>
</dbReference>
<dbReference type="InterPro" id="IPR003598">
    <property type="entry name" value="Ig_sub2"/>
</dbReference>
<dbReference type="GO" id="GO:0009617">
    <property type="term" value="P:response to bacterium"/>
    <property type="evidence" value="ECO:0007669"/>
    <property type="project" value="TreeGrafter"/>
</dbReference>
<evidence type="ECO:0000256" key="6">
    <source>
        <dbReference type="ARBA" id="ARBA00023157"/>
    </source>
</evidence>
<dbReference type="PANTHER" id="PTHR19433">
    <property type="entry name" value="T-CELL RECEPTOR ALPHA CHAIN V REGION-RELATED"/>
    <property type="match status" value="1"/>
</dbReference>
<feature type="domain" description="Ig-like" evidence="9">
    <location>
        <begin position="142"/>
        <end position="229"/>
    </location>
</feature>
<dbReference type="InParanoid" id="M4ABB9"/>
<protein>
    <recommendedName>
        <fullName evidence="9">Ig-like domain-containing protein</fullName>
    </recommendedName>
</protein>
<keyword evidence="11" id="KW-1185">Reference proteome</keyword>
<dbReference type="InterPro" id="IPR036179">
    <property type="entry name" value="Ig-like_dom_sf"/>
</dbReference>
<reference evidence="10" key="4">
    <citation type="submission" date="2025-09" db="UniProtKB">
        <authorList>
            <consortium name="Ensembl"/>
        </authorList>
    </citation>
    <scope>IDENTIFICATION</scope>
    <source>
        <strain evidence="10">JP 163 A</strain>
    </source>
</reference>
<dbReference type="GeneTree" id="ENSGT00950000182968"/>
<keyword evidence="5 8" id="KW-0472">Membrane</keyword>
<keyword evidence="3" id="KW-0732">Signal</keyword>
<evidence type="ECO:0000256" key="2">
    <source>
        <dbReference type="ARBA" id="ARBA00022475"/>
    </source>
</evidence>
<evidence type="ECO:0000256" key="8">
    <source>
        <dbReference type="SAM" id="Phobius"/>
    </source>
</evidence>
<dbReference type="PROSITE" id="PS50835">
    <property type="entry name" value="IG_LIKE"/>
    <property type="match status" value="2"/>
</dbReference>
<dbReference type="SMART" id="SM00406">
    <property type="entry name" value="IGv"/>
    <property type="match status" value="2"/>
</dbReference>
<proteinExistence type="predicted"/>
<reference evidence="10" key="3">
    <citation type="submission" date="2025-08" db="UniProtKB">
        <authorList>
            <consortium name="Ensembl"/>
        </authorList>
    </citation>
    <scope>IDENTIFICATION</scope>
    <source>
        <strain evidence="10">JP 163 A</strain>
    </source>
</reference>
<keyword evidence="7" id="KW-0325">Glycoprotein</keyword>